<dbReference type="Gene3D" id="2.10.50.10">
    <property type="entry name" value="Tumor Necrosis Factor Receptor, subunit A, domain 2"/>
    <property type="match status" value="1"/>
</dbReference>
<proteinExistence type="predicted"/>
<gene>
    <name evidence="1" type="primary">Wbc30</name>
    <name evidence="1" type="ORF">PROCAF_R08628</name>
</gene>
<evidence type="ECO:0000313" key="1">
    <source>
        <dbReference type="EMBL" id="NWX61887.1"/>
    </source>
</evidence>
<feature type="non-terminal residue" evidence="1">
    <location>
        <position position="223"/>
    </location>
</feature>
<dbReference type="SMART" id="SM01411">
    <property type="entry name" value="Ephrin_rec_like"/>
    <property type="match status" value="3"/>
</dbReference>
<reference evidence="1 2" key="1">
    <citation type="submission" date="2019-09" db="EMBL/GenBank/DDBJ databases">
        <title>Bird 10,000 Genomes (B10K) Project - Family phase.</title>
        <authorList>
            <person name="Zhang G."/>
        </authorList>
    </citation>
    <scope>NUCLEOTIDE SEQUENCE [LARGE SCALE GENOMIC DNA]</scope>
    <source>
        <strain evidence="1">B10K-UC-030-53</strain>
    </source>
</reference>
<dbReference type="AlphaFoldDB" id="A0A7K6XRR5"/>
<name>A0A7K6XRR5_9PASE</name>
<dbReference type="PANTHER" id="PTHR47236">
    <property type="entry name" value="GENE, 32742-RELATED-RELATED"/>
    <property type="match status" value="1"/>
</dbReference>
<dbReference type="PANTHER" id="PTHR47236:SF4">
    <property type="entry name" value="GENE 9195-RELATED"/>
    <property type="match status" value="1"/>
</dbReference>
<organism evidence="1 2">
    <name type="scientific">Promerops cafer</name>
    <name type="common">Cape sugarbird</name>
    <dbReference type="NCBI Taxonomy" id="254652"/>
    <lineage>
        <taxon>Eukaryota</taxon>
        <taxon>Metazoa</taxon>
        <taxon>Chordata</taxon>
        <taxon>Craniata</taxon>
        <taxon>Vertebrata</taxon>
        <taxon>Euteleostomi</taxon>
        <taxon>Archelosauria</taxon>
        <taxon>Archosauria</taxon>
        <taxon>Dinosauria</taxon>
        <taxon>Saurischia</taxon>
        <taxon>Theropoda</taxon>
        <taxon>Coelurosauria</taxon>
        <taxon>Aves</taxon>
        <taxon>Neognathae</taxon>
        <taxon>Neoaves</taxon>
        <taxon>Telluraves</taxon>
        <taxon>Australaves</taxon>
        <taxon>Passeriformes</taxon>
        <taxon>Passeroidea</taxon>
        <taxon>Nectariniidae</taxon>
        <taxon>Promerops</taxon>
    </lineage>
</organism>
<dbReference type="Proteomes" id="UP000587587">
    <property type="component" value="Unassembled WGS sequence"/>
</dbReference>
<comment type="caution">
    <text evidence="1">The sequence shown here is derived from an EMBL/GenBank/DDBJ whole genome shotgun (WGS) entry which is preliminary data.</text>
</comment>
<keyword evidence="2" id="KW-1185">Reference proteome</keyword>
<evidence type="ECO:0000313" key="2">
    <source>
        <dbReference type="Proteomes" id="UP000587587"/>
    </source>
</evidence>
<feature type="non-terminal residue" evidence="1">
    <location>
        <position position="1"/>
    </location>
</feature>
<accession>A0A7K6XRR5</accession>
<protein>
    <submittedName>
        <fullName evidence="1">WBC30 protein</fullName>
    </submittedName>
</protein>
<sequence length="223" mass="22206">SQVTGPCLAGFYCSGGAASPTPRDALVGNTCPQGSYCPLGSASPLPCPPGQYSSSAGNTGIQDCLLCDAARFLPCTPGPGAQTPELCPAGHFCLPGTTFSTEHPCPKGTFGPRTGATSESDCEPCPAGMYCSAPGLSQPSGFCYPGYHCAKGAVSPAPFKHRVRNSAPCPSDGIHGYRCPSGSYCPAGSALELPCEPGTFSPVPGASACLPCPAGMSCGTAGT</sequence>
<dbReference type="InterPro" id="IPR009030">
    <property type="entry name" value="Growth_fac_rcpt_cys_sf"/>
</dbReference>
<dbReference type="SUPFAM" id="SSF57184">
    <property type="entry name" value="Growth factor receptor domain"/>
    <property type="match status" value="1"/>
</dbReference>
<dbReference type="EMBL" id="VZSE01009577">
    <property type="protein sequence ID" value="NWX61887.1"/>
    <property type="molecule type" value="Genomic_DNA"/>
</dbReference>